<reference evidence="7" key="1">
    <citation type="submission" date="2022-07" db="EMBL/GenBank/DDBJ databases">
        <title>Sphingomonas sp. nov., a novel bacterium isolated from the north slope of the Mount Everest.</title>
        <authorList>
            <person name="Cui X."/>
            <person name="Liu Y."/>
        </authorList>
    </citation>
    <scope>NUCLEOTIDE SEQUENCE</scope>
    <source>
        <strain evidence="7">S5-59</strain>
    </source>
</reference>
<evidence type="ECO:0000256" key="4">
    <source>
        <dbReference type="SAM" id="MobiDB-lite"/>
    </source>
</evidence>
<dbReference type="SUPFAM" id="SSF58104">
    <property type="entry name" value="Methyl-accepting chemotaxis protein (MCP) signaling domain"/>
    <property type="match status" value="1"/>
</dbReference>
<dbReference type="PROSITE" id="PS51371">
    <property type="entry name" value="CBS"/>
    <property type="match status" value="1"/>
</dbReference>
<dbReference type="InterPro" id="IPR004089">
    <property type="entry name" value="MCPsignal_dom"/>
</dbReference>
<dbReference type="Gene3D" id="1.10.287.950">
    <property type="entry name" value="Methyl-accepting chemotaxis protein"/>
    <property type="match status" value="1"/>
</dbReference>
<evidence type="ECO:0000256" key="1">
    <source>
        <dbReference type="ARBA" id="ARBA00023224"/>
    </source>
</evidence>
<proteinExistence type="predicted"/>
<dbReference type="SUPFAM" id="SSF54631">
    <property type="entry name" value="CBS-domain pair"/>
    <property type="match status" value="1"/>
</dbReference>
<evidence type="ECO:0000259" key="5">
    <source>
        <dbReference type="PROSITE" id="PS50111"/>
    </source>
</evidence>
<dbReference type="EMBL" id="CP101740">
    <property type="protein sequence ID" value="UUL81485.1"/>
    <property type="molecule type" value="Genomic_DNA"/>
</dbReference>
<evidence type="ECO:0000256" key="2">
    <source>
        <dbReference type="PROSITE-ProRule" id="PRU00284"/>
    </source>
</evidence>
<feature type="domain" description="CBS" evidence="6">
    <location>
        <begin position="19"/>
        <end position="81"/>
    </location>
</feature>
<name>A0ABY5L3E3_9SPHN</name>
<dbReference type="PROSITE" id="PS50111">
    <property type="entry name" value="CHEMOTAXIS_TRANSDUC_2"/>
    <property type="match status" value="1"/>
</dbReference>
<dbReference type="SMART" id="SM00283">
    <property type="entry name" value="MA"/>
    <property type="match status" value="1"/>
</dbReference>
<accession>A0ABY5L3E3</accession>
<dbReference type="RefSeq" id="WP_256505167.1">
    <property type="nucleotide sequence ID" value="NZ_CP101740.1"/>
</dbReference>
<dbReference type="PANTHER" id="PTHR32089:SF112">
    <property type="entry name" value="LYSOZYME-LIKE PROTEIN-RELATED"/>
    <property type="match status" value="1"/>
</dbReference>
<evidence type="ECO:0000256" key="3">
    <source>
        <dbReference type="PROSITE-ProRule" id="PRU00703"/>
    </source>
</evidence>
<keyword evidence="8" id="KW-1185">Reference proteome</keyword>
<dbReference type="Proteomes" id="UP001058533">
    <property type="component" value="Chromosome"/>
</dbReference>
<dbReference type="PANTHER" id="PTHR32089">
    <property type="entry name" value="METHYL-ACCEPTING CHEMOTAXIS PROTEIN MCPB"/>
    <property type="match status" value="1"/>
</dbReference>
<keyword evidence="3" id="KW-0129">CBS domain</keyword>
<dbReference type="Pfam" id="PF00571">
    <property type="entry name" value="CBS"/>
    <property type="match status" value="1"/>
</dbReference>
<evidence type="ECO:0000259" key="6">
    <source>
        <dbReference type="PROSITE" id="PS51371"/>
    </source>
</evidence>
<dbReference type="InterPro" id="IPR046342">
    <property type="entry name" value="CBS_dom_sf"/>
</dbReference>
<feature type="domain" description="Methyl-accepting transducer" evidence="5">
    <location>
        <begin position="158"/>
        <end position="406"/>
    </location>
</feature>
<keyword evidence="1 2" id="KW-0807">Transducer</keyword>
<organism evidence="7 8">
    <name type="scientific">Sphingomonas qomolangmaensis</name>
    <dbReference type="NCBI Taxonomy" id="2918765"/>
    <lineage>
        <taxon>Bacteria</taxon>
        <taxon>Pseudomonadati</taxon>
        <taxon>Pseudomonadota</taxon>
        <taxon>Alphaproteobacteria</taxon>
        <taxon>Sphingomonadales</taxon>
        <taxon>Sphingomonadaceae</taxon>
        <taxon>Sphingomonas</taxon>
    </lineage>
</organism>
<protein>
    <submittedName>
        <fullName evidence="7">Methyl-accepting chemotaxis protein</fullName>
    </submittedName>
</protein>
<feature type="region of interest" description="Disordered" evidence="4">
    <location>
        <begin position="1"/>
        <end position="23"/>
    </location>
</feature>
<dbReference type="Pfam" id="PF00015">
    <property type="entry name" value="MCPsignal"/>
    <property type="match status" value="1"/>
</dbReference>
<dbReference type="InterPro" id="IPR000644">
    <property type="entry name" value="CBS_dom"/>
</dbReference>
<evidence type="ECO:0000313" key="7">
    <source>
        <dbReference type="EMBL" id="UUL81485.1"/>
    </source>
</evidence>
<dbReference type="Gene3D" id="3.90.1280.20">
    <property type="match status" value="1"/>
</dbReference>
<evidence type="ECO:0000313" key="8">
    <source>
        <dbReference type="Proteomes" id="UP001058533"/>
    </source>
</evidence>
<feature type="compositionally biased region" description="Low complexity" evidence="4">
    <location>
        <begin position="1"/>
        <end position="12"/>
    </location>
</feature>
<gene>
    <name evidence="7" type="ORF">NMP03_09690</name>
</gene>
<feature type="compositionally biased region" description="Basic and acidic residues" evidence="4">
    <location>
        <begin position="14"/>
        <end position="23"/>
    </location>
</feature>
<sequence>MSSSSLAAAEAADSADRWLRPDECAPPSVHRGARLDRAIDLLQRNPDARLLPVVDDEQRPIGALFEKDIRRLLLNPYGHALLRNPAYGGSLSDYLKPVPVAESSLPIPELIAAYRAAQGSEGMVLTRNGRLHAALANRRLVDLAAIDERGRTRRRLARAQQIEAAGQRFESDVAGLARDLSDLAAAIRTNAVATSIRSASTGESAAAVAAAATQSADNLGGIAEEGRHLADALTQIVGSTREARSLAADAVELVGEGRARTIELQRSAQSIDQVAHIIATISRQVKLLALNATIEAARAGEAGRGFAVVANEVKSLSDQTARAADTVTQHIVEIGGSVAEVADTYGKIDAAIAAMADRSAHIMLAIDDQHEATHRITRHVREAVGAAAATQIDARDIASTADTALQASLAMESLAARLMSGAEALTGQTDHFLREIRAS</sequence>